<organism evidence="13 14">
    <name type="scientific">Lentzea tibetensis</name>
    <dbReference type="NCBI Taxonomy" id="2591470"/>
    <lineage>
        <taxon>Bacteria</taxon>
        <taxon>Bacillati</taxon>
        <taxon>Actinomycetota</taxon>
        <taxon>Actinomycetes</taxon>
        <taxon>Pseudonocardiales</taxon>
        <taxon>Pseudonocardiaceae</taxon>
        <taxon>Lentzea</taxon>
    </lineage>
</organism>
<dbReference type="GO" id="GO:0016780">
    <property type="term" value="F:phosphotransferase activity, for other substituted phosphate groups"/>
    <property type="evidence" value="ECO:0007669"/>
    <property type="project" value="InterPro"/>
</dbReference>
<evidence type="ECO:0000256" key="5">
    <source>
        <dbReference type="ARBA" id="ARBA00022692"/>
    </source>
</evidence>
<keyword evidence="10" id="KW-1208">Phospholipid metabolism</keyword>
<dbReference type="GO" id="GO:0016020">
    <property type="term" value="C:membrane"/>
    <property type="evidence" value="ECO:0007669"/>
    <property type="project" value="UniProtKB-SubCell"/>
</dbReference>
<keyword evidence="7" id="KW-0443">Lipid metabolism</keyword>
<keyword evidence="14" id="KW-1185">Reference proteome</keyword>
<dbReference type="Proteomes" id="UP000316639">
    <property type="component" value="Unassembled WGS sequence"/>
</dbReference>
<feature type="transmembrane region" description="Helical" evidence="12">
    <location>
        <begin position="7"/>
        <end position="27"/>
    </location>
</feature>
<keyword evidence="9" id="KW-0594">Phospholipid biosynthesis</keyword>
<feature type="transmembrane region" description="Helical" evidence="12">
    <location>
        <begin position="123"/>
        <end position="143"/>
    </location>
</feature>
<dbReference type="InterPro" id="IPR000462">
    <property type="entry name" value="CDP-OH_P_trans"/>
</dbReference>
<keyword evidence="4 11" id="KW-0808">Transferase</keyword>
<dbReference type="PANTHER" id="PTHR14269">
    <property type="entry name" value="CDP-DIACYLGLYCEROL--GLYCEROL-3-PHOSPHATE 3-PHOSPHATIDYLTRANSFERASE-RELATED"/>
    <property type="match status" value="1"/>
</dbReference>
<dbReference type="GO" id="GO:0046474">
    <property type="term" value="P:glycerophospholipid biosynthetic process"/>
    <property type="evidence" value="ECO:0007669"/>
    <property type="project" value="TreeGrafter"/>
</dbReference>
<reference evidence="13 14" key="1">
    <citation type="submission" date="2019-07" db="EMBL/GenBank/DDBJ databases">
        <title>Lentzea xizangensis sp. nov., isolated from Qinghai-Tibetan Plateau Soils.</title>
        <authorList>
            <person name="Huang J."/>
        </authorList>
    </citation>
    <scope>NUCLEOTIDE SEQUENCE [LARGE SCALE GENOMIC DNA]</scope>
    <source>
        <strain evidence="13 14">FXJ1.1311</strain>
    </source>
</reference>
<evidence type="ECO:0000256" key="11">
    <source>
        <dbReference type="RuleBase" id="RU003750"/>
    </source>
</evidence>
<dbReference type="InterPro" id="IPR043130">
    <property type="entry name" value="CDP-OH_PTrfase_TM_dom"/>
</dbReference>
<proteinExistence type="inferred from homology"/>
<protein>
    <recommendedName>
        <fullName evidence="15">CDP-diacylglycerol--glycerol-3-phosphate 3-phosphatidyltransferase</fullName>
    </recommendedName>
</protein>
<sequence length="187" mass="19795">MTRTLKFLLPNLLAGYRLLAGPIYLVWGTAPAPTWQLAVLVLAAGSDLIDGRIARAWEVTSTFGRFLDASADRLLILCVLLKLAFAEIIPGWVAAALVAQHLLLAVVFLVHTARVGTPPKPDFWAKLGAGIAAVAGIVGLSSGAALPTVVLLLLFMAANFMYLVVVGMCTFRSGREPVGTGNSQIEL</sequence>
<evidence type="ECO:0000256" key="4">
    <source>
        <dbReference type="ARBA" id="ARBA00022679"/>
    </source>
</evidence>
<evidence type="ECO:0000256" key="7">
    <source>
        <dbReference type="ARBA" id="ARBA00023098"/>
    </source>
</evidence>
<accession>A0A563EH91</accession>
<evidence type="ECO:0000313" key="13">
    <source>
        <dbReference type="EMBL" id="TWP45962.1"/>
    </source>
</evidence>
<dbReference type="EMBL" id="VOBR01000037">
    <property type="protein sequence ID" value="TWP45962.1"/>
    <property type="molecule type" value="Genomic_DNA"/>
</dbReference>
<dbReference type="Pfam" id="PF01066">
    <property type="entry name" value="CDP-OH_P_transf"/>
    <property type="match status" value="1"/>
</dbReference>
<gene>
    <name evidence="13" type="ORF">FKR81_37715</name>
</gene>
<dbReference type="InterPro" id="IPR048254">
    <property type="entry name" value="CDP_ALCOHOL_P_TRANSF_CS"/>
</dbReference>
<keyword evidence="5 12" id="KW-0812">Transmembrane</keyword>
<evidence type="ECO:0000256" key="8">
    <source>
        <dbReference type="ARBA" id="ARBA00023136"/>
    </source>
</evidence>
<keyword evidence="6 12" id="KW-1133">Transmembrane helix</keyword>
<dbReference type="PANTHER" id="PTHR14269:SF62">
    <property type="entry name" value="CDP-DIACYLGLYCEROL--GLYCEROL-3-PHOSPHATE 3-PHOSPHATIDYLTRANSFERASE 1, CHLOROPLASTIC"/>
    <property type="match status" value="1"/>
</dbReference>
<dbReference type="Gene3D" id="1.20.120.1760">
    <property type="match status" value="1"/>
</dbReference>
<evidence type="ECO:0000256" key="2">
    <source>
        <dbReference type="ARBA" id="ARBA00010441"/>
    </source>
</evidence>
<feature type="transmembrane region" description="Helical" evidence="12">
    <location>
        <begin position="91"/>
        <end position="111"/>
    </location>
</feature>
<comment type="similarity">
    <text evidence="2 11">Belongs to the CDP-alcohol phosphatidyltransferase class-I family.</text>
</comment>
<comment type="subcellular location">
    <subcellularLocation>
        <location evidence="1">Membrane</location>
        <topology evidence="1">Multi-pass membrane protein</topology>
    </subcellularLocation>
</comment>
<dbReference type="PROSITE" id="PS00379">
    <property type="entry name" value="CDP_ALCOHOL_P_TRANSF"/>
    <property type="match status" value="1"/>
</dbReference>
<evidence type="ECO:0000256" key="6">
    <source>
        <dbReference type="ARBA" id="ARBA00022989"/>
    </source>
</evidence>
<comment type="caution">
    <text evidence="13">The sequence shown here is derived from an EMBL/GenBank/DDBJ whole genome shotgun (WGS) entry which is preliminary data.</text>
</comment>
<dbReference type="InterPro" id="IPR050324">
    <property type="entry name" value="CDP-alcohol_PTase-I"/>
</dbReference>
<name>A0A563EH91_9PSEU</name>
<evidence type="ECO:0000256" key="12">
    <source>
        <dbReference type="SAM" id="Phobius"/>
    </source>
</evidence>
<evidence type="ECO:0000256" key="10">
    <source>
        <dbReference type="ARBA" id="ARBA00023264"/>
    </source>
</evidence>
<evidence type="ECO:0000256" key="1">
    <source>
        <dbReference type="ARBA" id="ARBA00004141"/>
    </source>
</evidence>
<dbReference type="OrthoDB" id="9796672at2"/>
<feature type="transmembrane region" description="Helical" evidence="12">
    <location>
        <begin position="149"/>
        <end position="171"/>
    </location>
</feature>
<keyword evidence="8 12" id="KW-0472">Membrane</keyword>
<evidence type="ECO:0000313" key="14">
    <source>
        <dbReference type="Proteomes" id="UP000316639"/>
    </source>
</evidence>
<evidence type="ECO:0000256" key="9">
    <source>
        <dbReference type="ARBA" id="ARBA00023209"/>
    </source>
</evidence>
<evidence type="ECO:0000256" key="3">
    <source>
        <dbReference type="ARBA" id="ARBA00022516"/>
    </source>
</evidence>
<evidence type="ECO:0008006" key="15">
    <source>
        <dbReference type="Google" id="ProtNLM"/>
    </source>
</evidence>
<dbReference type="AlphaFoldDB" id="A0A563EH91"/>
<dbReference type="RefSeq" id="WP_146359156.1">
    <property type="nucleotide sequence ID" value="NZ_VOBR01000037.1"/>
</dbReference>
<keyword evidence="3" id="KW-0444">Lipid biosynthesis</keyword>